<reference evidence="8" key="1">
    <citation type="journal article" date="2014" name="Int. J. Syst. Evol. Microbiol.">
        <title>Complete genome sequence of Corynebacterium casei LMG S-19264T (=DSM 44701T), isolated from a smear-ripened cheese.</title>
        <authorList>
            <consortium name="US DOE Joint Genome Institute (JGI-PGF)"/>
            <person name="Walter F."/>
            <person name="Albersmeier A."/>
            <person name="Kalinowski J."/>
            <person name="Ruckert C."/>
        </authorList>
    </citation>
    <scope>NUCLEOTIDE SEQUENCE</scope>
    <source>
        <strain evidence="8">JCM 4403</strain>
    </source>
</reference>
<dbReference type="GO" id="GO:0004867">
    <property type="term" value="F:serine-type endopeptidase inhibitor activity"/>
    <property type="evidence" value="ECO:0007669"/>
    <property type="project" value="UniProtKB-KW"/>
</dbReference>
<comment type="caution">
    <text evidence="8">The sequence shown here is derived from an EMBL/GenBank/DDBJ whole genome shotgun (WGS) entry which is preliminary data.</text>
</comment>
<evidence type="ECO:0000256" key="3">
    <source>
        <dbReference type="ARBA" id="ARBA00022525"/>
    </source>
</evidence>
<keyword evidence="6" id="KW-1015">Disulfide bond</keyword>
<feature type="domain" description="Subtilisin inhibitor" evidence="7">
    <location>
        <begin position="71"/>
        <end position="155"/>
    </location>
</feature>
<dbReference type="EMBL" id="BMTU01000004">
    <property type="protein sequence ID" value="GGQ77301.1"/>
    <property type="molecule type" value="Genomic_DNA"/>
</dbReference>
<reference evidence="8" key="2">
    <citation type="submission" date="2020-09" db="EMBL/GenBank/DDBJ databases">
        <authorList>
            <person name="Sun Q."/>
            <person name="Ohkuma M."/>
        </authorList>
    </citation>
    <scope>NUCLEOTIDE SEQUENCE</scope>
    <source>
        <strain evidence="8">JCM 4403</strain>
    </source>
</reference>
<keyword evidence="4" id="KW-0646">Protease inhibitor</keyword>
<evidence type="ECO:0000256" key="4">
    <source>
        <dbReference type="ARBA" id="ARBA00022690"/>
    </source>
</evidence>
<organism evidence="8 9">
    <name type="scientific">Streptomyces pilosus</name>
    <dbReference type="NCBI Taxonomy" id="28893"/>
    <lineage>
        <taxon>Bacteria</taxon>
        <taxon>Bacillati</taxon>
        <taxon>Actinomycetota</taxon>
        <taxon>Actinomycetes</taxon>
        <taxon>Kitasatosporales</taxon>
        <taxon>Streptomycetaceae</taxon>
        <taxon>Streptomyces</taxon>
    </lineage>
</organism>
<evidence type="ECO:0000256" key="2">
    <source>
        <dbReference type="ARBA" id="ARBA00010472"/>
    </source>
</evidence>
<gene>
    <name evidence="8" type="ORF">GCM10010280_24570</name>
</gene>
<evidence type="ECO:0000313" key="8">
    <source>
        <dbReference type="EMBL" id="GGQ77301.1"/>
    </source>
</evidence>
<keyword evidence="9" id="KW-1185">Reference proteome</keyword>
<accession>A0A918EXM9</accession>
<keyword evidence="3" id="KW-0964">Secreted</keyword>
<evidence type="ECO:0000259" key="7">
    <source>
        <dbReference type="Pfam" id="PF00720"/>
    </source>
</evidence>
<sequence>MSAPAARPGPYAPVRVSGVGFGGRRADASGMTHTSVRTLRAGLAAALVLLACAAPARATGTEHPTAPVPDSRLLLTVSHGEQPSTAAGGTLLSCDPPRGHRRAADACAELDAVDGRIENIPAKEVFCPMVYAPVTARASGSWRGRQIDYTATFPNSCTLTARTGAVFALDTP</sequence>
<comment type="similarity">
    <text evidence="2">Belongs to the protease inhibitor I16 (SSI) family.</text>
</comment>
<evidence type="ECO:0000313" key="9">
    <source>
        <dbReference type="Proteomes" id="UP000656732"/>
    </source>
</evidence>
<protein>
    <recommendedName>
        <fullName evidence="7">Subtilisin inhibitor domain-containing protein</fullName>
    </recommendedName>
</protein>
<dbReference type="Proteomes" id="UP000656732">
    <property type="component" value="Unassembled WGS sequence"/>
</dbReference>
<evidence type="ECO:0000256" key="1">
    <source>
        <dbReference type="ARBA" id="ARBA00004613"/>
    </source>
</evidence>
<evidence type="ECO:0000256" key="6">
    <source>
        <dbReference type="ARBA" id="ARBA00023157"/>
    </source>
</evidence>
<dbReference type="Gene3D" id="3.30.350.10">
    <property type="entry name" value="Subtilisin inhibitor-like"/>
    <property type="match status" value="1"/>
</dbReference>
<dbReference type="GO" id="GO:0005576">
    <property type="term" value="C:extracellular region"/>
    <property type="evidence" value="ECO:0007669"/>
    <property type="project" value="UniProtKB-SubCell"/>
</dbReference>
<keyword evidence="5" id="KW-0722">Serine protease inhibitor</keyword>
<dbReference type="SUPFAM" id="SSF55399">
    <property type="entry name" value="Subtilisin inhibitor"/>
    <property type="match status" value="1"/>
</dbReference>
<name>A0A918EXM9_9ACTN</name>
<dbReference type="InterPro" id="IPR036819">
    <property type="entry name" value="Subtilisin_inhibitor-like_sf"/>
</dbReference>
<proteinExistence type="inferred from homology"/>
<dbReference type="AlphaFoldDB" id="A0A918EXM9"/>
<dbReference type="InterPro" id="IPR023549">
    <property type="entry name" value="Subtilisin_inhibitor"/>
</dbReference>
<dbReference type="Pfam" id="PF00720">
    <property type="entry name" value="SSI"/>
    <property type="match status" value="1"/>
</dbReference>
<evidence type="ECO:0000256" key="5">
    <source>
        <dbReference type="ARBA" id="ARBA00022900"/>
    </source>
</evidence>
<comment type="subcellular location">
    <subcellularLocation>
        <location evidence="1">Secreted</location>
    </subcellularLocation>
</comment>